<name>B2IF47_BEII9</name>
<reference evidence="2" key="1">
    <citation type="submission" date="2008-03" db="EMBL/GenBank/DDBJ databases">
        <title>Complete sequence of chromosome of Beijerinckia indica subsp. indica ATCC 9039.</title>
        <authorList>
            <consortium name="US DOE Joint Genome Institute"/>
            <person name="Copeland A."/>
            <person name="Lucas S."/>
            <person name="Lapidus A."/>
            <person name="Glavina del Rio T."/>
            <person name="Dalin E."/>
            <person name="Tice H."/>
            <person name="Bruce D."/>
            <person name="Goodwin L."/>
            <person name="Pitluck S."/>
            <person name="LaButti K."/>
            <person name="Schmutz J."/>
            <person name="Larimer F."/>
            <person name="Land M."/>
            <person name="Hauser L."/>
            <person name="Kyrpides N."/>
            <person name="Mikhailova N."/>
            <person name="Dunfield P.F."/>
            <person name="Dedysh S.N."/>
            <person name="Liesack W."/>
            <person name="Saw J.H."/>
            <person name="Alam M."/>
            <person name="Chen Y."/>
            <person name="Murrell J.C."/>
            <person name="Richardson P."/>
        </authorList>
    </citation>
    <scope>NUCLEOTIDE SEQUENCE [LARGE SCALE GENOMIC DNA]</scope>
    <source>
        <strain evidence="2">ATCC 9039 / DSM 1715 / NCIMB 8712</strain>
    </source>
</reference>
<dbReference type="EMBL" id="CP001016">
    <property type="protein sequence ID" value="ACB95612.1"/>
    <property type="molecule type" value="Genomic_DNA"/>
</dbReference>
<proteinExistence type="predicted"/>
<dbReference type="KEGG" id="bid:Bind_1989"/>
<sequence>MAHEDDFSDCDRDMSTDERLLEMLYLAADVDHLSRLAMHMHYPDIAQALAKTASDILALVRTSRSKG</sequence>
<gene>
    <name evidence="1" type="ordered locus">Bind_1989</name>
</gene>
<dbReference type="Proteomes" id="UP000001695">
    <property type="component" value="Chromosome"/>
</dbReference>
<organism evidence="1 2">
    <name type="scientific">Beijerinckia indica subsp. indica (strain ATCC 9039 / DSM 1715 / NCIMB 8712)</name>
    <dbReference type="NCBI Taxonomy" id="395963"/>
    <lineage>
        <taxon>Bacteria</taxon>
        <taxon>Pseudomonadati</taxon>
        <taxon>Pseudomonadota</taxon>
        <taxon>Alphaproteobacteria</taxon>
        <taxon>Hyphomicrobiales</taxon>
        <taxon>Beijerinckiaceae</taxon>
        <taxon>Beijerinckia</taxon>
    </lineage>
</organism>
<dbReference type="HOGENOM" id="CLU_2803798_0_0_5"/>
<accession>B2IF47</accession>
<reference evidence="1 2" key="2">
    <citation type="journal article" date="2010" name="J. Bacteriol.">
        <title>Complete genome sequence of Beijerinckia indica subsp. indica.</title>
        <authorList>
            <person name="Tamas I."/>
            <person name="Dedysh S.N."/>
            <person name="Liesack W."/>
            <person name="Stott M.B."/>
            <person name="Alam M."/>
            <person name="Murrell J.C."/>
            <person name="Dunfield P.F."/>
        </authorList>
    </citation>
    <scope>NUCLEOTIDE SEQUENCE [LARGE SCALE GENOMIC DNA]</scope>
    <source>
        <strain evidence="2">ATCC 9039 / DSM 1715 / NCIMB 8712</strain>
    </source>
</reference>
<dbReference type="AlphaFoldDB" id="B2IF47"/>
<evidence type="ECO:0000313" key="2">
    <source>
        <dbReference type="Proteomes" id="UP000001695"/>
    </source>
</evidence>
<keyword evidence="2" id="KW-1185">Reference proteome</keyword>
<evidence type="ECO:0000313" key="1">
    <source>
        <dbReference type="EMBL" id="ACB95612.1"/>
    </source>
</evidence>
<protein>
    <submittedName>
        <fullName evidence="1">Uncharacterized protein</fullName>
    </submittedName>
</protein>